<proteinExistence type="inferred from homology"/>
<feature type="transmembrane region" description="Helical" evidence="3">
    <location>
        <begin position="66"/>
        <end position="84"/>
    </location>
</feature>
<accession>A0ABW6K9B5</accession>
<dbReference type="Pfam" id="PF00892">
    <property type="entry name" value="EamA"/>
    <property type="match status" value="2"/>
</dbReference>
<keyword evidence="3" id="KW-1133">Transmembrane helix</keyword>
<protein>
    <submittedName>
        <fullName evidence="5">EamA family transporter</fullName>
    </submittedName>
</protein>
<dbReference type="InterPro" id="IPR000620">
    <property type="entry name" value="EamA_dom"/>
</dbReference>
<feature type="transmembrane region" description="Helical" evidence="3">
    <location>
        <begin position="32"/>
        <end position="54"/>
    </location>
</feature>
<dbReference type="PANTHER" id="PTHR22911:SF137">
    <property type="entry name" value="SOLUTE CARRIER FAMILY 35 MEMBER G2-RELATED"/>
    <property type="match status" value="1"/>
</dbReference>
<feature type="transmembrane region" description="Helical" evidence="3">
    <location>
        <begin position="220"/>
        <end position="240"/>
    </location>
</feature>
<feature type="domain" description="EamA" evidence="4">
    <location>
        <begin position="156"/>
        <end position="291"/>
    </location>
</feature>
<dbReference type="InterPro" id="IPR037185">
    <property type="entry name" value="EmrE-like"/>
</dbReference>
<evidence type="ECO:0000256" key="2">
    <source>
        <dbReference type="ARBA" id="ARBA00007362"/>
    </source>
</evidence>
<feature type="transmembrane region" description="Helical" evidence="3">
    <location>
        <begin position="189"/>
        <end position="208"/>
    </location>
</feature>
<feature type="domain" description="EamA" evidence="4">
    <location>
        <begin position="3"/>
        <end position="138"/>
    </location>
</feature>
<comment type="similarity">
    <text evidence="2">Belongs to the EamA transporter family.</text>
</comment>
<evidence type="ECO:0000256" key="1">
    <source>
        <dbReference type="ARBA" id="ARBA00004127"/>
    </source>
</evidence>
<dbReference type="Proteomes" id="UP001601059">
    <property type="component" value="Unassembled WGS sequence"/>
</dbReference>
<dbReference type="SUPFAM" id="SSF103481">
    <property type="entry name" value="Multidrug resistance efflux transporter EmrE"/>
    <property type="match status" value="2"/>
</dbReference>
<name>A0ABW6K9B5_9BACI</name>
<dbReference type="Gene3D" id="1.10.3730.20">
    <property type="match status" value="2"/>
</dbReference>
<feature type="transmembrane region" description="Helical" evidence="3">
    <location>
        <begin position="252"/>
        <end position="268"/>
    </location>
</feature>
<sequence>MTMSILLALLAAFFASITAILAKIGIEQVDSNLATAVRTVVVLIMAFLMVVITGQTDSIMTVSTHALIFLVLSGITTGLSWLFFFRALQIGDVSKVVPIDKSSVVLTILLSFIVLKEPATAFVVTGGIIISIGTFVLIGKRDKNKAKRKRIKTTKSYIFLAILSAIFAALTNILAKIGIEDVDSNVATFIRTVVIILFAWGIVLFQGTFKQLGAISKKSFTFLILSGAATGLSWLCYFGALALGKVSVVNPIDKFSVVLTMILSFIILKEKPTKSTIMGAALITVGTALLIF</sequence>
<keyword evidence="6" id="KW-1185">Reference proteome</keyword>
<comment type="caution">
    <text evidence="5">The sequence shown here is derived from an EMBL/GenBank/DDBJ whole genome shotgun (WGS) entry which is preliminary data.</text>
</comment>
<feature type="transmembrane region" description="Helical" evidence="3">
    <location>
        <begin position="104"/>
        <end position="137"/>
    </location>
</feature>
<keyword evidence="3" id="KW-0812">Transmembrane</keyword>
<dbReference type="RefSeq" id="WP_389358411.1">
    <property type="nucleotide sequence ID" value="NZ_JBIACK010000001.1"/>
</dbReference>
<organism evidence="5 6">
    <name type="scientific">Cytobacillus spartinae</name>
    <dbReference type="NCBI Taxonomy" id="3299023"/>
    <lineage>
        <taxon>Bacteria</taxon>
        <taxon>Bacillati</taxon>
        <taxon>Bacillota</taxon>
        <taxon>Bacilli</taxon>
        <taxon>Bacillales</taxon>
        <taxon>Bacillaceae</taxon>
        <taxon>Cytobacillus</taxon>
    </lineage>
</organism>
<reference evidence="5 6" key="1">
    <citation type="submission" date="2024-08" db="EMBL/GenBank/DDBJ databases">
        <title>Two novel Cytobacillus novel species.</title>
        <authorList>
            <person name="Liu G."/>
        </authorList>
    </citation>
    <scope>NUCLEOTIDE SEQUENCE [LARGE SCALE GENOMIC DNA]</scope>
    <source>
        <strain evidence="5 6">FJAT-54145</strain>
    </source>
</reference>
<feature type="transmembrane region" description="Helical" evidence="3">
    <location>
        <begin position="157"/>
        <end position="177"/>
    </location>
</feature>
<evidence type="ECO:0000313" key="5">
    <source>
        <dbReference type="EMBL" id="MFE8699860.1"/>
    </source>
</evidence>
<gene>
    <name evidence="5" type="ORF">ACFYKX_04405</name>
</gene>
<evidence type="ECO:0000313" key="6">
    <source>
        <dbReference type="Proteomes" id="UP001601059"/>
    </source>
</evidence>
<evidence type="ECO:0000259" key="4">
    <source>
        <dbReference type="Pfam" id="PF00892"/>
    </source>
</evidence>
<dbReference type="PANTHER" id="PTHR22911">
    <property type="entry name" value="ACYL-MALONYL CONDENSING ENZYME-RELATED"/>
    <property type="match status" value="1"/>
</dbReference>
<dbReference type="EMBL" id="JBIACK010000001">
    <property type="protein sequence ID" value="MFE8699860.1"/>
    <property type="molecule type" value="Genomic_DNA"/>
</dbReference>
<keyword evidence="3" id="KW-0472">Membrane</keyword>
<comment type="subcellular location">
    <subcellularLocation>
        <location evidence="1">Endomembrane system</location>
        <topology evidence="1">Multi-pass membrane protein</topology>
    </subcellularLocation>
</comment>
<evidence type="ECO:0000256" key="3">
    <source>
        <dbReference type="SAM" id="Phobius"/>
    </source>
</evidence>